<evidence type="ECO:0000313" key="2">
    <source>
        <dbReference type="EMBL" id="MCG4526461.1"/>
    </source>
</evidence>
<dbReference type="SMART" id="SM00507">
    <property type="entry name" value="HNHc"/>
    <property type="match status" value="1"/>
</dbReference>
<dbReference type="Pfam" id="PF01844">
    <property type="entry name" value="HNH"/>
    <property type="match status" value="1"/>
</dbReference>
<dbReference type="Gene3D" id="1.10.30.50">
    <property type="match status" value="1"/>
</dbReference>
<protein>
    <submittedName>
        <fullName evidence="2">DUF262 domain-containing protein</fullName>
    </submittedName>
</protein>
<dbReference type="Pfam" id="PF03235">
    <property type="entry name" value="GmrSD_N"/>
    <property type="match status" value="1"/>
</dbReference>
<dbReference type="InterPro" id="IPR004919">
    <property type="entry name" value="GmrSD_N"/>
</dbReference>
<comment type="caution">
    <text evidence="2">The sequence shown here is derived from an EMBL/GenBank/DDBJ whole genome shotgun (WGS) entry which is preliminary data.</text>
</comment>
<gene>
    <name evidence="2" type="ORF">L0P79_05135</name>
</gene>
<evidence type="ECO:0000313" key="3">
    <source>
        <dbReference type="Proteomes" id="UP001200313"/>
    </source>
</evidence>
<name>A0ABS9M7G8_9FIRM</name>
<dbReference type="InterPro" id="IPR003615">
    <property type="entry name" value="HNH_nuc"/>
</dbReference>
<dbReference type="Proteomes" id="UP001200313">
    <property type="component" value="Unassembled WGS sequence"/>
</dbReference>
<proteinExistence type="predicted"/>
<sequence length="379" mass="43248">MIINEMNLPIRDLVAQYNEDDSSGRVSAMSGCLDVRPEYQREFVYNEKQQSAVINTVMNQFPLNIMYFVRRPDDTFEVLDGQQRIISICRYIINSAISARILAATGGFNMVNFNNLGAAAKEAFLDYPLRVYICEGTDKEKLDWFQIINIAGEVLEQQESRNALYHGPWLSNAKSAFSRRNCTAHRKYGKYMVGDYIRQKYLETAFAWKAAEEGYAGKDAIVQFMQAHRNDPNADELWNYFEAVFDWVQRIFGAGVDKSMKGVPWGHLYNAHKDDNLDPAFLQAEVKRLLADSEVQKKSGIYPYLLTGKEKHLNIRQFDSDVALSAYHAQGGKCAICGQAKDFKDMHADHIKPWSKGGKTVRENCQMLCTPCNIKKSNH</sequence>
<dbReference type="PANTHER" id="PTHR39639">
    <property type="entry name" value="CHROMOSOME 16, WHOLE GENOME SHOTGUN SEQUENCE"/>
    <property type="match status" value="1"/>
</dbReference>
<dbReference type="EMBL" id="JAKNJB010000006">
    <property type="protein sequence ID" value="MCG4526461.1"/>
    <property type="molecule type" value="Genomic_DNA"/>
</dbReference>
<organism evidence="2 3">
    <name type="scientific">Intestinimonas massiliensis</name>
    <name type="common">ex Afouda et al. 2020</name>
    <dbReference type="NCBI Taxonomy" id="1673721"/>
    <lineage>
        <taxon>Bacteria</taxon>
        <taxon>Bacillati</taxon>
        <taxon>Bacillota</taxon>
        <taxon>Clostridia</taxon>
        <taxon>Eubacteriales</taxon>
        <taxon>Intestinimonas</taxon>
    </lineage>
</organism>
<evidence type="ECO:0000259" key="1">
    <source>
        <dbReference type="SMART" id="SM00507"/>
    </source>
</evidence>
<keyword evidence="3" id="KW-1185">Reference proteome</keyword>
<feature type="domain" description="HNH nuclease" evidence="1">
    <location>
        <begin position="321"/>
        <end position="374"/>
    </location>
</feature>
<dbReference type="InterPro" id="IPR002711">
    <property type="entry name" value="HNH"/>
</dbReference>
<accession>A0ABS9M7G8</accession>
<dbReference type="RefSeq" id="WP_238073466.1">
    <property type="nucleotide sequence ID" value="NZ_JAKNJB010000006.1"/>
</dbReference>
<reference evidence="2 3" key="1">
    <citation type="submission" date="2022-01" db="EMBL/GenBank/DDBJ databases">
        <title>Collection of gut derived symbiotic bacterial strains cultured from healthy donors.</title>
        <authorList>
            <person name="Lin H."/>
            <person name="Kohout C."/>
            <person name="Waligurski E."/>
            <person name="Pamer E.G."/>
        </authorList>
    </citation>
    <scope>NUCLEOTIDE SEQUENCE [LARGE SCALE GENOMIC DNA]</scope>
    <source>
        <strain evidence="2 3">DFI.3.7</strain>
    </source>
</reference>
<dbReference type="PANTHER" id="PTHR39639:SF1">
    <property type="entry name" value="DUF262 DOMAIN-CONTAINING PROTEIN"/>
    <property type="match status" value="1"/>
</dbReference>
<dbReference type="CDD" id="cd00085">
    <property type="entry name" value="HNHc"/>
    <property type="match status" value="1"/>
</dbReference>